<accession>A8YBB8</accession>
<protein>
    <submittedName>
        <fullName evidence="2">Similarity Hypothetical start</fullName>
    </submittedName>
</protein>
<gene>
    <name evidence="2" type="ORF">IPF_1830</name>
</gene>
<reference evidence="2" key="1">
    <citation type="submission" date="2007-08" db="EMBL/GenBank/DDBJ databases">
        <authorList>
            <person name="Frangeul L."/>
        </authorList>
    </citation>
    <scope>NUCLEOTIDE SEQUENCE</scope>
    <source>
        <strain evidence="2">PCC 7806</strain>
    </source>
</reference>
<keyword evidence="1" id="KW-1133">Transmembrane helix</keyword>
<keyword evidence="1" id="KW-0812">Transmembrane</keyword>
<evidence type="ECO:0000256" key="1">
    <source>
        <dbReference type="SAM" id="Phobius"/>
    </source>
</evidence>
<organism evidence="2">
    <name type="scientific">Microcystis aeruginosa (strain PCC 7806)</name>
    <dbReference type="NCBI Taxonomy" id="267872"/>
    <lineage>
        <taxon>Bacteria</taxon>
        <taxon>Bacillati</taxon>
        <taxon>Cyanobacteriota</taxon>
        <taxon>Cyanophyceae</taxon>
        <taxon>Oscillatoriophycideae</taxon>
        <taxon>Chroococcales</taxon>
        <taxon>Microcystaceae</taxon>
        <taxon>Microcystis</taxon>
    </lineage>
</organism>
<sequence length="70" mass="7896">MARKPRPLTYIFRHSRFISSKITSLGFINLCKLSSTVHTNIVLFSFFMTIFIDMTVFSSSLPVLSPLPAA</sequence>
<evidence type="ECO:0000313" key="2">
    <source>
        <dbReference type="EMBL" id="CAO86476.1"/>
    </source>
</evidence>
<dbReference type="AlphaFoldDB" id="A8YBB8"/>
<feature type="transmembrane region" description="Helical" evidence="1">
    <location>
        <begin position="41"/>
        <end position="64"/>
    </location>
</feature>
<dbReference type="EMBL" id="AM778900">
    <property type="protein sequence ID" value="CAO86476.1"/>
    <property type="molecule type" value="Genomic_DNA"/>
</dbReference>
<keyword evidence="1" id="KW-0472">Membrane</keyword>
<proteinExistence type="predicted"/>
<name>A8YBB8_MICA7</name>